<proteinExistence type="predicted"/>
<sequence length="830" mass="94727">MNGFSTVRVTFCGCRSSKELPRGLQLLDIGIFPCSDDQPKSGFTFAVLRFFSVFATLSKGSGHKFYSILERLTCPGFPGDLPNRSRELLATQRRFTYLLLLRRSGQAYPTATVLEGDDDLTIQCPACPNPGVNFDREEVNEAESAFMRFWLSYDGNFRNPRKAKKVDKDDFSYTEGNMYYVDQQNYQEWLREAGKQYGKCDNHKAAQGKYVKWGGLDVTGLGAFTCARHSLFLPRGLVDFYQGELFAYADYAFASVVLWLLRNGQLEFGMTYDIWCHWITKLSERLKNLPAELALPPDVIAQLTGGVPKFHLQGHAKVCWVRFSLNNMSSVGRIEGEGAERAWAYLNETSGSTSEKSPGARWDSINLIVMDWNFEKEIRMPAFLIGKFIEAKKMCIQQLGVFEELHQSLPVTLTAEWEKISTEPIEYARGKWTSPFEETERPAPGFQETIQRERAKEEEDTPNKKSGQSGVTKWISTAIEIEYSMELLKREAAKLGNNATPGQHNKINDKRKSLSDRVQSNRTKQASYMGDITSPNHPKRRIVSSRHPEYSELGLPTSYLASTLKEHSTHSLLELELELRRATCNDALRSVRHLLGAKALLLRYKRKHTSGERATTRAEKTMKDHQEKISRAQWRYNNSRGALLRHSAKESDPKTYLEMKNGDLRRLDDYLEESKGLGQGYESIAWIWRPANTPHEEAWQAEALKTEWFRARQRYRQWEEELKLVKREMVMTVRSYEHRASVWDRKSQANSLNNGMAEYAARRSDYFSRLAKGAASTCMEYINVSLCKAHSSLFNFPQGPGCELVVGFGVGGIPDNKDAAMICLIAYFLQ</sequence>
<accession>A0A074RNN4</accession>
<dbReference type="InterPro" id="IPR041457">
    <property type="entry name" value="CxC2_KDZ-assoc"/>
</dbReference>
<evidence type="ECO:0000313" key="4">
    <source>
        <dbReference type="Proteomes" id="UP000027456"/>
    </source>
</evidence>
<dbReference type="Pfam" id="PF18758">
    <property type="entry name" value="KDZ"/>
    <property type="match status" value="1"/>
</dbReference>
<feature type="compositionally biased region" description="Basic and acidic residues" evidence="1">
    <location>
        <begin position="506"/>
        <end position="515"/>
    </location>
</feature>
<dbReference type="STRING" id="1423351.A0A074RNN4"/>
<dbReference type="EMBL" id="AZST01000886">
    <property type="protein sequence ID" value="KEP46960.1"/>
    <property type="molecule type" value="Genomic_DNA"/>
</dbReference>
<comment type="caution">
    <text evidence="3">The sequence shown here is derived from an EMBL/GenBank/DDBJ whole genome shotgun (WGS) entry which is preliminary data.</text>
</comment>
<gene>
    <name evidence="3" type="ORF">V565_173770</name>
</gene>
<evidence type="ECO:0000256" key="1">
    <source>
        <dbReference type="SAM" id="MobiDB-lite"/>
    </source>
</evidence>
<feature type="region of interest" description="Disordered" evidence="1">
    <location>
        <begin position="496"/>
        <end position="540"/>
    </location>
</feature>
<dbReference type="Pfam" id="PF18803">
    <property type="entry name" value="CxC2"/>
    <property type="match status" value="1"/>
</dbReference>
<evidence type="ECO:0000313" key="3">
    <source>
        <dbReference type="EMBL" id="KEP46960.1"/>
    </source>
</evidence>
<evidence type="ECO:0000259" key="2">
    <source>
        <dbReference type="Pfam" id="PF18803"/>
    </source>
</evidence>
<dbReference type="PANTHER" id="PTHR33096">
    <property type="entry name" value="CXC2 DOMAIN-CONTAINING PROTEIN"/>
    <property type="match status" value="1"/>
</dbReference>
<protein>
    <recommendedName>
        <fullName evidence="2">CxC2-like cysteine cluster KDZ transposase-associated domain-containing protein</fullName>
    </recommendedName>
</protein>
<dbReference type="HOGENOM" id="CLU_003703_13_1_1"/>
<dbReference type="AlphaFoldDB" id="A0A074RNN4"/>
<organism evidence="3 4">
    <name type="scientific">Rhizoctonia solani 123E</name>
    <dbReference type="NCBI Taxonomy" id="1423351"/>
    <lineage>
        <taxon>Eukaryota</taxon>
        <taxon>Fungi</taxon>
        <taxon>Dikarya</taxon>
        <taxon>Basidiomycota</taxon>
        <taxon>Agaricomycotina</taxon>
        <taxon>Agaricomycetes</taxon>
        <taxon>Cantharellales</taxon>
        <taxon>Ceratobasidiaceae</taxon>
        <taxon>Rhizoctonia</taxon>
    </lineage>
</organism>
<dbReference type="OrthoDB" id="3257768at2759"/>
<name>A0A074RNN4_9AGAM</name>
<feature type="compositionally biased region" description="Polar residues" evidence="1">
    <location>
        <begin position="516"/>
        <end position="526"/>
    </location>
</feature>
<feature type="domain" description="CxC2-like cysteine cluster KDZ transposase-associated" evidence="2">
    <location>
        <begin position="1"/>
        <end position="73"/>
    </location>
</feature>
<keyword evidence="4" id="KW-1185">Reference proteome</keyword>
<dbReference type="InterPro" id="IPR040521">
    <property type="entry name" value="KDZ"/>
</dbReference>
<dbReference type="Proteomes" id="UP000027456">
    <property type="component" value="Unassembled WGS sequence"/>
</dbReference>
<dbReference type="PANTHER" id="PTHR33096:SF1">
    <property type="entry name" value="CXC1-LIKE CYSTEINE CLUSTER ASSOCIATED WITH KDZ TRANSPOSASES DOMAIN-CONTAINING PROTEIN"/>
    <property type="match status" value="1"/>
</dbReference>
<reference evidence="3 4" key="1">
    <citation type="submission" date="2013-12" db="EMBL/GenBank/DDBJ databases">
        <authorList>
            <person name="Cubeta M."/>
            <person name="Pakala S."/>
            <person name="Fedorova N."/>
            <person name="Thomas E."/>
            <person name="Dean R."/>
            <person name="Jabaji S."/>
            <person name="Neate S."/>
            <person name="Toda T."/>
            <person name="Tavantzis S."/>
            <person name="Vilgalys R."/>
            <person name="Bharathan N."/>
            <person name="Pakala S."/>
            <person name="Losada L.S."/>
            <person name="Zafar N."/>
            <person name="Nierman W."/>
        </authorList>
    </citation>
    <scope>NUCLEOTIDE SEQUENCE [LARGE SCALE GENOMIC DNA]</scope>
    <source>
        <strain evidence="3 4">123E</strain>
    </source>
</reference>